<gene>
    <name evidence="1" type="ORF">SAMN05421786_105124</name>
</gene>
<evidence type="ECO:0000313" key="2">
    <source>
        <dbReference type="Proteomes" id="UP000186744"/>
    </source>
</evidence>
<dbReference type="RefSeq" id="WP_076552765.1">
    <property type="nucleotide sequence ID" value="NZ_FTOL01000005.1"/>
</dbReference>
<dbReference type="AlphaFoldDB" id="A0A1N7PF66"/>
<sequence>MTFTDVFFSTANTNTDSLVQLIDSYTNENVNFKQTSVWIDGTAMDDTKVDNIIYRKKTNLSGNTFYYLRTDVLSGNLDVRIFGVKADDIQDDSSALQSAFNTACKLGLNILLPSGTMKTTQGLVLDFSLQETVMRRIQIIGKGVGNSIIKNSGPTSIALFIKGPADPSTPPYFSISDLTITKPEEQTRYGAGLLIQDFVGANVNNIEISSFDIGFQLINTCNAQISFLVSKFCNYGMYNEIASEGFTHPNLLNFRNCTFLGNVMYGAVIISGHAVKFDSCGFEGNLGVGLQFTFGGYNGREALSLINNYFEGNANHDLYFETTSMTALSLISNTFSKNIAGRASDVVINNLSNDKVHMSSLSNSFAYYPSPDPTKPSYVPSAASKNILYMGDSSKFHLLHNDMHQSSLES</sequence>
<dbReference type="EMBL" id="FTOL01000005">
    <property type="protein sequence ID" value="SIT09234.1"/>
    <property type="molecule type" value="Genomic_DNA"/>
</dbReference>
<protein>
    <recommendedName>
        <fullName evidence="3">Pectate lyase superfamily protein</fullName>
    </recommendedName>
</protein>
<dbReference type="Proteomes" id="UP000186744">
    <property type="component" value="Unassembled WGS sequence"/>
</dbReference>
<evidence type="ECO:0008006" key="3">
    <source>
        <dbReference type="Google" id="ProtNLM"/>
    </source>
</evidence>
<accession>A0A1N7PF66</accession>
<name>A0A1N7PF66_9FLAO</name>
<dbReference type="InterPro" id="IPR012334">
    <property type="entry name" value="Pectin_lyas_fold"/>
</dbReference>
<reference evidence="2" key="1">
    <citation type="submission" date="2017-01" db="EMBL/GenBank/DDBJ databases">
        <authorList>
            <person name="Varghese N."/>
            <person name="Submissions S."/>
        </authorList>
    </citation>
    <scope>NUCLEOTIDE SEQUENCE [LARGE SCALE GENOMIC DNA]</scope>
    <source>
        <strain evidence="2">DSM 18017</strain>
    </source>
</reference>
<keyword evidence="2" id="KW-1185">Reference proteome</keyword>
<proteinExistence type="predicted"/>
<dbReference type="Gene3D" id="2.160.20.10">
    <property type="entry name" value="Single-stranded right-handed beta-helix, Pectin lyase-like"/>
    <property type="match status" value="1"/>
</dbReference>
<dbReference type="SUPFAM" id="SSF51126">
    <property type="entry name" value="Pectin lyase-like"/>
    <property type="match status" value="1"/>
</dbReference>
<dbReference type="STRING" id="373668.SAMN05421786_105124"/>
<dbReference type="InterPro" id="IPR011050">
    <property type="entry name" value="Pectin_lyase_fold/virulence"/>
</dbReference>
<evidence type="ECO:0000313" key="1">
    <source>
        <dbReference type="EMBL" id="SIT09234.1"/>
    </source>
</evidence>
<organism evidence="1 2">
    <name type="scientific">Chryseobacterium ureilyticum</name>
    <dbReference type="NCBI Taxonomy" id="373668"/>
    <lineage>
        <taxon>Bacteria</taxon>
        <taxon>Pseudomonadati</taxon>
        <taxon>Bacteroidota</taxon>
        <taxon>Flavobacteriia</taxon>
        <taxon>Flavobacteriales</taxon>
        <taxon>Weeksellaceae</taxon>
        <taxon>Chryseobacterium group</taxon>
        <taxon>Chryseobacterium</taxon>
    </lineage>
</organism>
<dbReference type="OrthoDB" id="606446at2"/>